<dbReference type="GO" id="GO:0005876">
    <property type="term" value="C:spindle microtubule"/>
    <property type="evidence" value="ECO:0007669"/>
    <property type="project" value="TreeGrafter"/>
</dbReference>
<dbReference type="GO" id="GO:0005739">
    <property type="term" value="C:mitochondrion"/>
    <property type="evidence" value="ECO:0007669"/>
    <property type="project" value="TreeGrafter"/>
</dbReference>
<dbReference type="SUPFAM" id="SSF48452">
    <property type="entry name" value="TPR-like"/>
    <property type="match status" value="1"/>
</dbReference>
<evidence type="ECO:0000256" key="9">
    <source>
        <dbReference type="SAM" id="MobiDB-lite"/>
    </source>
</evidence>
<evidence type="ECO:0000256" key="8">
    <source>
        <dbReference type="ARBA" id="ARBA00041958"/>
    </source>
</evidence>
<dbReference type="InterPro" id="IPR049039">
    <property type="entry name" value="RMD1-3_a_helical_rpt"/>
</dbReference>
<evidence type="ECO:0000256" key="5">
    <source>
        <dbReference type="ARBA" id="ARBA00022803"/>
    </source>
</evidence>
<evidence type="ECO:0000256" key="6">
    <source>
        <dbReference type="ARBA" id="ARBA00023212"/>
    </source>
</evidence>
<dbReference type="PANTHER" id="PTHR16056">
    <property type="entry name" value="REGULATOR OF MICROTUBULE DYNAMICS PROTEIN"/>
    <property type="match status" value="1"/>
</dbReference>
<evidence type="ECO:0000256" key="2">
    <source>
        <dbReference type="ARBA" id="ARBA00011375"/>
    </source>
</evidence>
<organism evidence="11 12">
    <name type="scientific">Scylla paramamosain</name>
    <name type="common">Mud crab</name>
    <dbReference type="NCBI Taxonomy" id="85552"/>
    <lineage>
        <taxon>Eukaryota</taxon>
        <taxon>Metazoa</taxon>
        <taxon>Ecdysozoa</taxon>
        <taxon>Arthropoda</taxon>
        <taxon>Crustacea</taxon>
        <taxon>Multicrustacea</taxon>
        <taxon>Malacostraca</taxon>
        <taxon>Eumalacostraca</taxon>
        <taxon>Eucarida</taxon>
        <taxon>Decapoda</taxon>
        <taxon>Pleocyemata</taxon>
        <taxon>Brachyura</taxon>
        <taxon>Eubrachyura</taxon>
        <taxon>Portunoidea</taxon>
        <taxon>Portunidae</taxon>
        <taxon>Portuninae</taxon>
        <taxon>Scylla</taxon>
    </lineage>
</organism>
<dbReference type="GO" id="GO:0097431">
    <property type="term" value="C:mitotic spindle pole"/>
    <property type="evidence" value="ECO:0007669"/>
    <property type="project" value="TreeGrafter"/>
</dbReference>
<keyword evidence="12" id="KW-1185">Reference proteome</keyword>
<dbReference type="GO" id="GO:0008017">
    <property type="term" value="F:microtubule binding"/>
    <property type="evidence" value="ECO:0007669"/>
    <property type="project" value="TreeGrafter"/>
</dbReference>
<name>A0AAW0SG21_SCYPA</name>
<evidence type="ECO:0000256" key="4">
    <source>
        <dbReference type="ARBA" id="ARBA00022737"/>
    </source>
</evidence>
<feature type="transmembrane region" description="Helical" evidence="10">
    <location>
        <begin position="15"/>
        <end position="35"/>
    </location>
</feature>
<accession>A0AAW0SG21</accession>
<dbReference type="AlphaFoldDB" id="A0AAW0SG21"/>
<keyword evidence="4" id="KW-0677">Repeat</keyword>
<dbReference type="Pfam" id="PF21033">
    <property type="entry name" value="RMD1-3"/>
    <property type="match status" value="1"/>
</dbReference>
<comment type="subcellular location">
    <subcellularLocation>
        <location evidence="1">Cytoplasm</location>
        <location evidence="1">Cytoskeleton</location>
    </subcellularLocation>
</comment>
<evidence type="ECO:0000313" key="12">
    <source>
        <dbReference type="Proteomes" id="UP001487740"/>
    </source>
</evidence>
<keyword evidence="6" id="KW-0206">Cytoskeleton</keyword>
<feature type="region of interest" description="Disordered" evidence="9">
    <location>
        <begin position="100"/>
        <end position="133"/>
    </location>
</feature>
<keyword evidence="3" id="KW-0963">Cytoplasm</keyword>
<dbReference type="InterPro" id="IPR011990">
    <property type="entry name" value="TPR-like_helical_dom_sf"/>
</dbReference>
<feature type="compositionally biased region" description="Acidic residues" evidence="9">
    <location>
        <begin position="124"/>
        <end position="133"/>
    </location>
</feature>
<proteinExistence type="predicted"/>
<evidence type="ECO:0000313" key="11">
    <source>
        <dbReference type="EMBL" id="KAK8374233.1"/>
    </source>
</evidence>
<evidence type="ECO:0000256" key="1">
    <source>
        <dbReference type="ARBA" id="ARBA00004245"/>
    </source>
</evidence>
<keyword evidence="10" id="KW-0812">Transmembrane</keyword>
<dbReference type="EMBL" id="JARAKH010000491">
    <property type="protein sequence ID" value="KAK8374233.1"/>
    <property type="molecule type" value="Genomic_DNA"/>
</dbReference>
<evidence type="ECO:0000256" key="7">
    <source>
        <dbReference type="ARBA" id="ARBA00039966"/>
    </source>
</evidence>
<protein>
    <recommendedName>
        <fullName evidence="7">Regulator of microtubule dynamics protein 1</fullName>
    </recommendedName>
    <alternativeName>
        <fullName evidence="8">Protein FAM82B</fullName>
    </alternativeName>
</protein>
<dbReference type="Proteomes" id="UP001487740">
    <property type="component" value="Unassembled WGS sequence"/>
</dbReference>
<evidence type="ECO:0000256" key="10">
    <source>
        <dbReference type="SAM" id="Phobius"/>
    </source>
</evidence>
<reference evidence="11 12" key="1">
    <citation type="submission" date="2023-03" db="EMBL/GenBank/DDBJ databases">
        <title>High-quality genome of Scylla paramamosain provides insights in environmental adaptation.</title>
        <authorList>
            <person name="Zhang L."/>
        </authorList>
    </citation>
    <scope>NUCLEOTIDE SEQUENCE [LARGE SCALE GENOMIC DNA]</scope>
    <source>
        <strain evidence="11">LZ_2023a</strain>
        <tissue evidence="11">Muscle</tissue>
    </source>
</reference>
<sequence>MSGSRSISVNINPKVAVVTALGTGIVIGAGVAYLYTRFHEHTHLVQQITNLHVSILEVLKKDLTSTQSGQERPCSCGRCSSLSTRSPRFRKTVSFSSTATTASYRTAPEGDSDNNRANDTDYFSPDEDDDEFFDLSADESEGAIVFGSQGDDGRLKREEDQTEEDQLSRLLEQVDSLVEGCEEDQTQAYNLLKAEEQLYYKNAEFLWRLAKSTRNMSCIEEKHGNLESKKTYIFEAYRYAAQALELDEHSAEVHKWYGILAGAKGEFLSTKERIHNGQLFKLHIDRALEIKPQDATLHHLLGRFCYEVAQLSWLERRVAAALFAEVPSATFEETLEHFMAAEKLRPSGWKENRLFIAKCYILMNDFSLASAWLEQAASAPSVTPDDEIVHKEIQELQSKYS</sequence>
<dbReference type="PANTHER" id="PTHR16056:SF16">
    <property type="entry name" value="REGULATOR OF MICROTUBULE DYNAMICS PROTEIN 1"/>
    <property type="match status" value="1"/>
</dbReference>
<keyword evidence="10" id="KW-0472">Membrane</keyword>
<evidence type="ECO:0000256" key="3">
    <source>
        <dbReference type="ARBA" id="ARBA00022490"/>
    </source>
</evidence>
<comment type="subunit">
    <text evidence="2">Interacts with microtubules.</text>
</comment>
<dbReference type="Gene3D" id="1.25.40.10">
    <property type="entry name" value="Tetratricopeptide repeat domain"/>
    <property type="match status" value="1"/>
</dbReference>
<keyword evidence="10" id="KW-1133">Transmembrane helix</keyword>
<comment type="caution">
    <text evidence="11">The sequence shown here is derived from an EMBL/GenBank/DDBJ whole genome shotgun (WGS) entry which is preliminary data.</text>
</comment>
<gene>
    <name evidence="11" type="ORF">O3P69_014126</name>
</gene>
<keyword evidence="5" id="KW-0802">TPR repeat</keyword>